<dbReference type="PROSITE" id="PS51012">
    <property type="entry name" value="ABC_TM2"/>
    <property type="match status" value="1"/>
</dbReference>
<feature type="transmembrane region" description="Helical" evidence="5">
    <location>
        <begin position="171"/>
        <end position="190"/>
    </location>
</feature>
<evidence type="ECO:0000256" key="5">
    <source>
        <dbReference type="RuleBase" id="RU361157"/>
    </source>
</evidence>
<feature type="transmembrane region" description="Helical" evidence="5">
    <location>
        <begin position="111"/>
        <end position="132"/>
    </location>
</feature>
<dbReference type="Proteomes" id="UP001375370">
    <property type="component" value="Chromosome"/>
</dbReference>
<sequence>MIRLPTFRAIHMWRRNRDVFLRLWWSLAPAFMIEPVLLLLAVGLGFGAYMGVIDGTEYINYIVPGVLAAYAMTTATFECTYGAYFRMEYRRTYDAIMATPLTLEDIVSGEVLWGATRSIITATIILSVALIFGLLDSWWALLIPAVAFIVGLLFSSMAIVFVSFASSVYSFNYYFTLFIAPMSFFSGAFFPLDRLPAVVSDISPFLPLTPSVNLMRSLVTGDFNSTTATSFLIIAGTTVALFLLASMVMRRRVME</sequence>
<feature type="transmembrane region" description="Helical" evidence="5">
    <location>
        <begin position="21"/>
        <end position="49"/>
    </location>
</feature>
<feature type="domain" description="ABC transmembrane type-2" evidence="6">
    <location>
        <begin position="26"/>
        <end position="252"/>
    </location>
</feature>
<evidence type="ECO:0000313" key="8">
    <source>
        <dbReference type="Proteomes" id="UP001375370"/>
    </source>
</evidence>
<proteinExistence type="inferred from homology"/>
<keyword evidence="4 5" id="KW-0472">Membrane</keyword>
<keyword evidence="8" id="KW-1185">Reference proteome</keyword>
<keyword evidence="3 5" id="KW-1133">Transmembrane helix</keyword>
<feature type="transmembrane region" description="Helical" evidence="5">
    <location>
        <begin position="61"/>
        <end position="84"/>
    </location>
</feature>
<evidence type="ECO:0000256" key="3">
    <source>
        <dbReference type="ARBA" id="ARBA00022989"/>
    </source>
</evidence>
<accession>A0ABZ2J7X5</accession>
<evidence type="ECO:0000313" key="7">
    <source>
        <dbReference type="EMBL" id="WWX25714.1"/>
    </source>
</evidence>
<dbReference type="InterPro" id="IPR013525">
    <property type="entry name" value="ABC2_TM"/>
</dbReference>
<dbReference type="EMBL" id="CP146612">
    <property type="protein sequence ID" value="WWX25714.1"/>
    <property type="molecule type" value="Genomic_DNA"/>
</dbReference>
<dbReference type="InterPro" id="IPR000412">
    <property type="entry name" value="ABC_2_transport"/>
</dbReference>
<evidence type="ECO:0000256" key="2">
    <source>
        <dbReference type="ARBA" id="ARBA00022692"/>
    </source>
</evidence>
<evidence type="ECO:0000259" key="6">
    <source>
        <dbReference type="PROSITE" id="PS51012"/>
    </source>
</evidence>
<name>A0ABZ2J7X5_9CHLR</name>
<dbReference type="Pfam" id="PF01061">
    <property type="entry name" value="ABC2_membrane"/>
    <property type="match status" value="1"/>
</dbReference>
<feature type="transmembrane region" description="Helical" evidence="5">
    <location>
        <begin position="138"/>
        <end position="164"/>
    </location>
</feature>
<comment type="similarity">
    <text evidence="5">Belongs to the ABC-2 integral membrane protein family.</text>
</comment>
<dbReference type="PRINTS" id="PR00164">
    <property type="entry name" value="ABC2TRNSPORT"/>
</dbReference>
<keyword evidence="2 5" id="KW-0812">Transmembrane</keyword>
<reference evidence="7 8" key="1">
    <citation type="submission" date="2024-03" db="EMBL/GenBank/DDBJ databases">
        <title>A Dehalogenimonas Isolated from Estuarine Sediments Dihaloeliminates Chlorinated Alkanes.</title>
        <authorList>
            <person name="Yang Y."/>
            <person name="Wang H."/>
        </authorList>
    </citation>
    <scope>NUCLEOTIDE SEQUENCE [LARGE SCALE GENOMIC DNA]</scope>
    <source>
        <strain evidence="7 8">W</strain>
    </source>
</reference>
<dbReference type="RefSeq" id="WP_338738155.1">
    <property type="nucleotide sequence ID" value="NZ_CP146612.1"/>
</dbReference>
<dbReference type="PANTHER" id="PTHR43229:SF2">
    <property type="entry name" value="NODULATION PROTEIN J"/>
    <property type="match status" value="1"/>
</dbReference>
<protein>
    <recommendedName>
        <fullName evidence="5">Transport permease protein</fullName>
    </recommendedName>
</protein>
<evidence type="ECO:0000256" key="4">
    <source>
        <dbReference type="ARBA" id="ARBA00023136"/>
    </source>
</evidence>
<keyword evidence="5" id="KW-1003">Cell membrane</keyword>
<keyword evidence="5" id="KW-0813">Transport</keyword>
<dbReference type="InterPro" id="IPR047817">
    <property type="entry name" value="ABC2_TM_bact-type"/>
</dbReference>
<dbReference type="InterPro" id="IPR051784">
    <property type="entry name" value="Nod_factor_ABC_transporter"/>
</dbReference>
<comment type="subcellular location">
    <subcellularLocation>
        <location evidence="5">Cell membrane</location>
        <topology evidence="5">Multi-pass membrane protein</topology>
    </subcellularLocation>
    <subcellularLocation>
        <location evidence="1">Membrane</location>
        <topology evidence="1">Multi-pass membrane protein</topology>
    </subcellularLocation>
</comment>
<evidence type="ECO:0000256" key="1">
    <source>
        <dbReference type="ARBA" id="ARBA00004141"/>
    </source>
</evidence>
<organism evidence="7 8">
    <name type="scientific">Candidatus Dehalogenimonas loeffleri</name>
    <dbReference type="NCBI Taxonomy" id="3127115"/>
    <lineage>
        <taxon>Bacteria</taxon>
        <taxon>Bacillati</taxon>
        <taxon>Chloroflexota</taxon>
        <taxon>Dehalococcoidia</taxon>
        <taxon>Dehalococcoidales</taxon>
        <taxon>Dehalococcoidaceae</taxon>
        <taxon>Dehalogenimonas</taxon>
    </lineage>
</organism>
<gene>
    <name evidence="7" type="ORF">V8247_01730</name>
</gene>
<dbReference type="PANTHER" id="PTHR43229">
    <property type="entry name" value="NODULATION PROTEIN J"/>
    <property type="match status" value="1"/>
</dbReference>
<feature type="transmembrane region" description="Helical" evidence="5">
    <location>
        <begin position="228"/>
        <end position="249"/>
    </location>
</feature>
<dbReference type="PIRSF" id="PIRSF006648">
    <property type="entry name" value="DrrB"/>
    <property type="match status" value="1"/>
</dbReference>